<reference evidence="2" key="1">
    <citation type="submission" date="2014-12" db="EMBL/GenBank/DDBJ databases">
        <title>Insight into the proteome of Arion vulgaris.</title>
        <authorList>
            <person name="Aradska J."/>
            <person name="Bulat T."/>
            <person name="Smidak R."/>
            <person name="Sarate P."/>
            <person name="Gangsoo J."/>
            <person name="Sialana F."/>
            <person name="Bilban M."/>
            <person name="Lubec G."/>
        </authorList>
    </citation>
    <scope>NUCLEOTIDE SEQUENCE</scope>
    <source>
        <tissue evidence="2">Skin</tissue>
    </source>
</reference>
<feature type="non-terminal residue" evidence="2">
    <location>
        <position position="122"/>
    </location>
</feature>
<protein>
    <recommendedName>
        <fullName evidence="3">TNFR-Cys domain-containing protein</fullName>
    </recommendedName>
</protein>
<evidence type="ECO:0000313" key="2">
    <source>
        <dbReference type="EMBL" id="CEK54364.1"/>
    </source>
</evidence>
<feature type="non-terminal residue" evidence="2">
    <location>
        <position position="1"/>
    </location>
</feature>
<dbReference type="EMBL" id="HACG01007499">
    <property type="protein sequence ID" value="CEK54364.1"/>
    <property type="molecule type" value="Transcribed_RNA"/>
</dbReference>
<keyword evidence="1" id="KW-0732">Signal</keyword>
<gene>
    <name evidence="2" type="primary">ORF22600</name>
</gene>
<proteinExistence type="predicted"/>
<dbReference type="AlphaFoldDB" id="A0A0B6YDV2"/>
<sequence length="122" mass="13971">LDFNVAMGTVYLRYHWLLWTLLIMLLKQEVSGRVCPQLQLLQVHKRGDYVTCCYPTRCGVGEEVVACVENGTQDTCLPCSDTQNQSSKTSSFTMERCTDWPLIKECRDVSNPGTKRNIYNEQ</sequence>
<evidence type="ECO:0008006" key="3">
    <source>
        <dbReference type="Google" id="ProtNLM"/>
    </source>
</evidence>
<evidence type="ECO:0000256" key="1">
    <source>
        <dbReference type="SAM" id="SignalP"/>
    </source>
</evidence>
<name>A0A0B6YDV2_9EUPU</name>
<feature type="chain" id="PRO_5002111827" description="TNFR-Cys domain-containing protein" evidence="1">
    <location>
        <begin position="33"/>
        <end position="122"/>
    </location>
</feature>
<organism evidence="2">
    <name type="scientific">Arion vulgaris</name>
    <dbReference type="NCBI Taxonomy" id="1028688"/>
    <lineage>
        <taxon>Eukaryota</taxon>
        <taxon>Metazoa</taxon>
        <taxon>Spiralia</taxon>
        <taxon>Lophotrochozoa</taxon>
        <taxon>Mollusca</taxon>
        <taxon>Gastropoda</taxon>
        <taxon>Heterobranchia</taxon>
        <taxon>Euthyneura</taxon>
        <taxon>Panpulmonata</taxon>
        <taxon>Eupulmonata</taxon>
        <taxon>Stylommatophora</taxon>
        <taxon>Helicina</taxon>
        <taxon>Arionoidea</taxon>
        <taxon>Arionidae</taxon>
        <taxon>Arion</taxon>
    </lineage>
</organism>
<feature type="signal peptide" evidence="1">
    <location>
        <begin position="1"/>
        <end position="32"/>
    </location>
</feature>
<accession>A0A0B6YDV2</accession>